<dbReference type="Gene3D" id="3.40.50.300">
    <property type="entry name" value="P-loop containing nucleotide triphosphate hydrolases"/>
    <property type="match status" value="1"/>
</dbReference>
<dbReference type="EMBL" id="JAYFSI010000005">
    <property type="protein sequence ID" value="MEA5362785.1"/>
    <property type="molecule type" value="Genomic_DNA"/>
</dbReference>
<proteinExistence type="predicted"/>
<evidence type="ECO:0000313" key="2">
    <source>
        <dbReference type="Proteomes" id="UP001304298"/>
    </source>
</evidence>
<dbReference type="InterPro" id="IPR027417">
    <property type="entry name" value="P-loop_NTPase"/>
</dbReference>
<evidence type="ECO:0000313" key="1">
    <source>
        <dbReference type="EMBL" id="MEA5362785.1"/>
    </source>
</evidence>
<organism evidence="1 2">
    <name type="scientific">Amycolatopsis heterodermiae</name>
    <dbReference type="NCBI Taxonomy" id="3110235"/>
    <lineage>
        <taxon>Bacteria</taxon>
        <taxon>Bacillati</taxon>
        <taxon>Actinomycetota</taxon>
        <taxon>Actinomycetes</taxon>
        <taxon>Pseudonocardiales</taxon>
        <taxon>Pseudonocardiaceae</taxon>
        <taxon>Amycolatopsis</taxon>
    </lineage>
</organism>
<gene>
    <name evidence="1" type="ORF">VA596_24830</name>
</gene>
<dbReference type="SUPFAM" id="SSF52540">
    <property type="entry name" value="P-loop containing nucleoside triphosphate hydrolases"/>
    <property type="match status" value="1"/>
</dbReference>
<dbReference type="Proteomes" id="UP001304298">
    <property type="component" value="Unassembled WGS sequence"/>
</dbReference>
<keyword evidence="2" id="KW-1185">Reference proteome</keyword>
<dbReference type="RefSeq" id="WP_323330531.1">
    <property type="nucleotide sequence ID" value="NZ_JAYFSI010000005.1"/>
</dbReference>
<comment type="caution">
    <text evidence="1">The sequence shown here is derived from an EMBL/GenBank/DDBJ whole genome shotgun (WGS) entry which is preliminary data.</text>
</comment>
<protein>
    <recommendedName>
        <fullName evidence="3">NACHT domain-containing protein</fullName>
    </recommendedName>
</protein>
<accession>A0ABU5RAZ9</accession>
<reference evidence="1 2" key="1">
    <citation type="submission" date="2023-12" db="EMBL/GenBank/DDBJ databases">
        <title>Amycolatopsis sp. V23-08.</title>
        <authorList>
            <person name="Somphong A."/>
        </authorList>
    </citation>
    <scope>NUCLEOTIDE SEQUENCE [LARGE SCALE GENOMIC DNA]</scope>
    <source>
        <strain evidence="1 2">V23-08</strain>
    </source>
</reference>
<sequence>MANDFHFEELGSRAFEQLSSALVSAEFGPGLEVYGSGKDGGREAVFQGTISWDGGARVWRGYTVVQAKQREHVLAPADNLAWLQSQIRFELNHWMNVKRHRGKFPDHILFVTNVRLSAAVDGGVDRIREFLVQELDRSHASGKKDTPRMRGLREIRVWHRDTLNALISNHRDVRSAFPALLTVGDLLERLNSLPGLADPDALASILREHSESALRHDRWVRFGEAGGLHARQSVDRVVVDLPVISDDDRGNVLDECMGRGEPVLRRSVPGNGWPRHLVITGAAGNGKSTIAKYLTQIYRARFLEGATSVAAVNEIIADTAESLERLMYEAPTSRRWPLNVSLPEMANDMGPSGGPSMLRWLSRQVSQRASVEITPVTLERWLKAWPVILVLDGFDEVTAPSLRQRVVDEIMEFVDRADELDADLFVVLTTRPTGYTERIRPTDFAQIDLDYLAGDEAVSYGKHVTTQRLHDDVSLREQVLERFDRAVAQASTGRLIKTPLQVLILTFILENVGDLPATRYQLFWSYYDTVYRREQEKPTSHRAFLRGHRDDITELHERVGLVLQTRCEGTDEAQARLSLTGLRSLAHDRMIEVGHDSAAGAGELADQIVEIATTRLVLLAAGEDDSVSFEVRSLQELMAARALVNGDDATIRENLVATAPSPHWRNTWVFAAGKLFGESDHRRRLVLDIVDQFDRTCAGWPGWIYPVGPELAADLLDDGLAETKPAALRELVTIALRCLAGPMPENPAHIAGRLSDAARHGQLNALIRNELRAAFAGTPAAVAVAGALVLFSSTGGASGVSAPGQPAKAAMEEVTKRWFTPPPQKPRVKVGNLLGTPLKELRDEPGAALVEAALTECNALTLYPTSDGELWPELISRVFECERLQSVLDDVEASGILELCLGDLEPRHWAARSHLAREIAAVRSRRPVSNRLAVPYLD</sequence>
<name>A0ABU5RAZ9_9PSEU</name>
<evidence type="ECO:0008006" key="3">
    <source>
        <dbReference type="Google" id="ProtNLM"/>
    </source>
</evidence>